<comment type="caution">
    <text evidence="2">The sequence shown here is derived from an EMBL/GenBank/DDBJ whole genome shotgun (WGS) entry which is preliminary data.</text>
</comment>
<keyword evidence="3" id="KW-1185">Reference proteome</keyword>
<evidence type="ECO:0000313" key="2">
    <source>
        <dbReference type="EMBL" id="KAJ4828411.1"/>
    </source>
</evidence>
<evidence type="ECO:0000256" key="1">
    <source>
        <dbReference type="SAM" id="Phobius"/>
    </source>
</evidence>
<organism evidence="2 3">
    <name type="scientific">Turnera subulata</name>
    <dbReference type="NCBI Taxonomy" id="218843"/>
    <lineage>
        <taxon>Eukaryota</taxon>
        <taxon>Viridiplantae</taxon>
        <taxon>Streptophyta</taxon>
        <taxon>Embryophyta</taxon>
        <taxon>Tracheophyta</taxon>
        <taxon>Spermatophyta</taxon>
        <taxon>Magnoliopsida</taxon>
        <taxon>eudicotyledons</taxon>
        <taxon>Gunneridae</taxon>
        <taxon>Pentapetalae</taxon>
        <taxon>rosids</taxon>
        <taxon>fabids</taxon>
        <taxon>Malpighiales</taxon>
        <taxon>Passifloraceae</taxon>
        <taxon>Turnera</taxon>
    </lineage>
</organism>
<keyword evidence="1" id="KW-0472">Membrane</keyword>
<reference evidence="2" key="1">
    <citation type="submission" date="2022-02" db="EMBL/GenBank/DDBJ databases">
        <authorList>
            <person name="Henning P.M."/>
            <person name="McCubbin A.G."/>
            <person name="Shore J.S."/>
        </authorList>
    </citation>
    <scope>NUCLEOTIDE SEQUENCE</scope>
    <source>
        <strain evidence="2">F60SS</strain>
        <tissue evidence="2">Leaves</tissue>
    </source>
</reference>
<dbReference type="Proteomes" id="UP001141552">
    <property type="component" value="Unassembled WGS sequence"/>
</dbReference>
<dbReference type="SUPFAM" id="SSF53474">
    <property type="entry name" value="alpha/beta-Hydrolases"/>
    <property type="match status" value="1"/>
</dbReference>
<dbReference type="PANTHER" id="PTHR47832:SF1">
    <property type="entry name" value="DNA PHOTOLYASE"/>
    <property type="match status" value="1"/>
</dbReference>
<dbReference type="PANTHER" id="PTHR47832">
    <property type="entry name" value="DNA PHOTOLYASE"/>
    <property type="match status" value="1"/>
</dbReference>
<dbReference type="InterPro" id="IPR029058">
    <property type="entry name" value="AB_hydrolase_fold"/>
</dbReference>
<evidence type="ECO:0000313" key="3">
    <source>
        <dbReference type="Proteomes" id="UP001141552"/>
    </source>
</evidence>
<reference evidence="2" key="2">
    <citation type="journal article" date="2023" name="Plants (Basel)">
        <title>Annotation of the Turnera subulata (Passifloraceae) Draft Genome Reveals the S-Locus Evolved after the Divergence of Turneroideae from Passifloroideae in a Stepwise Manner.</title>
        <authorList>
            <person name="Henning P.M."/>
            <person name="Roalson E.H."/>
            <person name="Mir W."/>
            <person name="McCubbin A.G."/>
            <person name="Shore J.S."/>
        </authorList>
    </citation>
    <scope>NUCLEOTIDE SEQUENCE</scope>
    <source>
        <strain evidence="2">F60SS</strain>
    </source>
</reference>
<gene>
    <name evidence="2" type="ORF">Tsubulata_022863</name>
</gene>
<dbReference type="Gene3D" id="3.40.50.1820">
    <property type="entry name" value="alpha/beta hydrolase"/>
    <property type="match status" value="1"/>
</dbReference>
<proteinExistence type="predicted"/>
<name>A0A9Q0FDN0_9ROSI</name>
<sequence>MCWFRRCLSHGPSMLNVVITYQKLVSALRIDCGISLTIILSPGYFVALFACFWPALVKSIVLINSAGDIIPGYTYQLFNKVRERSTSGVAWLGARLLLSFLRLNLKSIVRNCYPTKSERADDWLMDEMLRASYDPGVLIVLESIFSFDLSLPLNYLLEGFEQKVLIIQGMKDPISNSQTKVAMLKEHCAGVMVREVNAGHCPHDEQPEVVNSLICEWLVTVESKVMAGSVF</sequence>
<protein>
    <recommendedName>
        <fullName evidence="4">AB hydrolase-1 domain-containing protein</fullName>
    </recommendedName>
</protein>
<dbReference type="AlphaFoldDB" id="A0A9Q0FDN0"/>
<evidence type="ECO:0008006" key="4">
    <source>
        <dbReference type="Google" id="ProtNLM"/>
    </source>
</evidence>
<keyword evidence="1" id="KW-1133">Transmembrane helix</keyword>
<feature type="transmembrane region" description="Helical" evidence="1">
    <location>
        <begin position="32"/>
        <end position="56"/>
    </location>
</feature>
<accession>A0A9Q0FDN0</accession>
<dbReference type="OrthoDB" id="408373at2759"/>
<keyword evidence="1" id="KW-0812">Transmembrane</keyword>
<dbReference type="EMBL" id="JAKUCV010006183">
    <property type="protein sequence ID" value="KAJ4828411.1"/>
    <property type="molecule type" value="Genomic_DNA"/>
</dbReference>